<evidence type="ECO:0000256" key="4">
    <source>
        <dbReference type="ARBA" id="ARBA00004167"/>
    </source>
</evidence>
<keyword evidence="12 17" id="KW-0863">Zinc-finger</keyword>
<dbReference type="EMBL" id="DF974022">
    <property type="protein sequence ID" value="GAU44180.1"/>
    <property type="molecule type" value="Genomic_DNA"/>
</dbReference>
<evidence type="ECO:0000313" key="21">
    <source>
        <dbReference type="Proteomes" id="UP000242715"/>
    </source>
</evidence>
<keyword evidence="13" id="KW-0833">Ubl conjugation pathway</keyword>
<dbReference type="PROSITE" id="PS00518">
    <property type="entry name" value="ZF_RING_1"/>
    <property type="match status" value="1"/>
</dbReference>
<dbReference type="Gene3D" id="3.30.40.10">
    <property type="entry name" value="Zinc/RING finger domain, C3HC4 (zinc finger)"/>
    <property type="match status" value="1"/>
</dbReference>
<protein>
    <recommendedName>
        <fullName evidence="7">RBR-type E3 ubiquitin transferase</fullName>
        <ecNumber evidence="7">2.3.2.31</ecNumber>
    </recommendedName>
</protein>
<evidence type="ECO:0000256" key="16">
    <source>
        <dbReference type="ARBA" id="ARBA00023136"/>
    </source>
</evidence>
<evidence type="ECO:0000256" key="2">
    <source>
        <dbReference type="ARBA" id="ARBA00001947"/>
    </source>
</evidence>
<evidence type="ECO:0000313" key="20">
    <source>
        <dbReference type="EMBL" id="GAU44180.1"/>
    </source>
</evidence>
<comment type="pathway">
    <text evidence="5">Protein modification; protein ubiquitination.</text>
</comment>
<accession>A0A2Z6P4W1</accession>
<gene>
    <name evidence="20" type="ORF">TSUD_87400</name>
</gene>
<evidence type="ECO:0000259" key="19">
    <source>
        <dbReference type="PROSITE" id="PS51873"/>
    </source>
</evidence>
<keyword evidence="16" id="KW-0472">Membrane</keyword>
<keyword evidence="10" id="KW-0479">Metal-binding</keyword>
<keyword evidence="8" id="KW-0808">Transferase</keyword>
<dbReference type="InterPro" id="IPR001841">
    <property type="entry name" value="Znf_RING"/>
</dbReference>
<evidence type="ECO:0000256" key="10">
    <source>
        <dbReference type="ARBA" id="ARBA00022723"/>
    </source>
</evidence>
<comment type="similarity">
    <text evidence="6">Belongs to the RBR family. Ariadne subfamily.</text>
</comment>
<dbReference type="InterPro" id="IPR017907">
    <property type="entry name" value="Znf_RING_CS"/>
</dbReference>
<dbReference type="InterPro" id="IPR031127">
    <property type="entry name" value="E3_UB_ligase_RBR"/>
</dbReference>
<keyword evidence="9" id="KW-0812">Transmembrane</keyword>
<evidence type="ECO:0000259" key="18">
    <source>
        <dbReference type="PROSITE" id="PS50089"/>
    </source>
</evidence>
<dbReference type="SMART" id="SM00647">
    <property type="entry name" value="IBR"/>
    <property type="match status" value="1"/>
</dbReference>
<dbReference type="FunFam" id="3.30.40.10:FF:000051">
    <property type="entry name" value="RBR-type E3 ubiquitin transferase"/>
    <property type="match status" value="1"/>
</dbReference>
<feature type="domain" description="RING-type" evidence="18">
    <location>
        <begin position="93"/>
        <end position="141"/>
    </location>
</feature>
<comment type="catalytic activity">
    <reaction evidence="1">
        <text>[E2 ubiquitin-conjugating enzyme]-S-ubiquitinyl-L-cysteine + [acceptor protein]-L-lysine = [E2 ubiquitin-conjugating enzyme]-L-cysteine + [acceptor protein]-N(6)-ubiquitinyl-L-lysine.</text>
        <dbReference type="EC" id="2.3.2.31"/>
    </reaction>
</comment>
<feature type="domain" description="RING-type" evidence="19">
    <location>
        <begin position="89"/>
        <end position="233"/>
    </location>
</feature>
<dbReference type="Pfam" id="PF01485">
    <property type="entry name" value="IBR"/>
    <property type="match status" value="1"/>
</dbReference>
<evidence type="ECO:0000256" key="9">
    <source>
        <dbReference type="ARBA" id="ARBA00022692"/>
    </source>
</evidence>
<dbReference type="Proteomes" id="UP000242715">
    <property type="component" value="Unassembled WGS sequence"/>
</dbReference>
<comment type="function">
    <text evidence="3">Might act as an E3 ubiquitin-protein ligase, or as part of E3 complex, which accepts ubiquitin from specific E2 ubiquitin-conjugating enzymes and then transfers it to substrates.</text>
</comment>
<dbReference type="GO" id="GO:0016567">
    <property type="term" value="P:protein ubiquitination"/>
    <property type="evidence" value="ECO:0007669"/>
    <property type="project" value="UniProtKB-UniPathway"/>
</dbReference>
<evidence type="ECO:0000256" key="14">
    <source>
        <dbReference type="ARBA" id="ARBA00022833"/>
    </source>
</evidence>
<dbReference type="Gene3D" id="1.20.120.1750">
    <property type="match status" value="1"/>
</dbReference>
<dbReference type="PROSITE" id="PS50089">
    <property type="entry name" value="ZF_RING_2"/>
    <property type="match status" value="1"/>
</dbReference>
<dbReference type="GO" id="GO:0005737">
    <property type="term" value="C:cytoplasm"/>
    <property type="evidence" value="ECO:0007669"/>
    <property type="project" value="UniProtKB-ARBA"/>
</dbReference>
<proteinExistence type="inferred from homology"/>
<evidence type="ECO:0000256" key="1">
    <source>
        <dbReference type="ARBA" id="ARBA00001798"/>
    </source>
</evidence>
<dbReference type="OrthoDB" id="10009520at2759"/>
<dbReference type="GO" id="GO:0008270">
    <property type="term" value="F:zinc ion binding"/>
    <property type="evidence" value="ECO:0007669"/>
    <property type="project" value="UniProtKB-KW"/>
</dbReference>
<reference evidence="21" key="1">
    <citation type="journal article" date="2017" name="Front. Plant Sci.">
        <title>Climate Clever Clovers: New Paradigm to Reduce the Environmental Footprint of Ruminants by Breeding Low Methanogenic Forages Utilizing Haplotype Variation.</title>
        <authorList>
            <person name="Kaur P."/>
            <person name="Appels R."/>
            <person name="Bayer P.E."/>
            <person name="Keeble-Gagnere G."/>
            <person name="Wang J."/>
            <person name="Hirakawa H."/>
            <person name="Shirasawa K."/>
            <person name="Vercoe P."/>
            <person name="Stefanova K."/>
            <person name="Durmic Z."/>
            <person name="Nichols P."/>
            <person name="Revell C."/>
            <person name="Isobe S.N."/>
            <person name="Edwards D."/>
            <person name="Erskine W."/>
        </authorList>
    </citation>
    <scope>NUCLEOTIDE SEQUENCE [LARGE SCALE GENOMIC DNA]</scope>
    <source>
        <strain evidence="21">cv. Daliak</strain>
    </source>
</reference>
<dbReference type="SUPFAM" id="SSF57850">
    <property type="entry name" value="RING/U-box"/>
    <property type="match status" value="3"/>
</dbReference>
<evidence type="ECO:0000256" key="3">
    <source>
        <dbReference type="ARBA" id="ARBA00003976"/>
    </source>
</evidence>
<dbReference type="GO" id="GO:0061630">
    <property type="term" value="F:ubiquitin protein ligase activity"/>
    <property type="evidence" value="ECO:0007669"/>
    <property type="project" value="UniProtKB-EC"/>
</dbReference>
<dbReference type="GO" id="GO:0031090">
    <property type="term" value="C:organelle membrane"/>
    <property type="evidence" value="ECO:0007669"/>
    <property type="project" value="UniProtKB-ARBA"/>
</dbReference>
<keyword evidence="15" id="KW-1133">Transmembrane helix</keyword>
<evidence type="ECO:0000256" key="13">
    <source>
        <dbReference type="ARBA" id="ARBA00022786"/>
    </source>
</evidence>
<sequence>MDGPSSSSTTHDDHVQEIFQISDEEYAEEMQLQEALIFSSAISNTTAAINKEIEVIDVEIDNVSSTRLRKLKLKETCEGESSSSSQLKQISYCGICMEAKSIKEMFENRKCSHSFCEECVGTYLAAKIQENISMVKCPDPKCNAMLLNDEKEDVTVAECPHCHRLFCAQCKVSWHAGVDCRVFQSLKDGKRGREDLMAMELAKNKKWKRCPKCSFYVEKREGCTRITCRYKQF</sequence>
<dbReference type="AlphaFoldDB" id="A0A2Z6P4W1"/>
<dbReference type="EC" id="2.3.2.31" evidence="7"/>
<evidence type="ECO:0000256" key="8">
    <source>
        <dbReference type="ARBA" id="ARBA00022679"/>
    </source>
</evidence>
<keyword evidence="11" id="KW-0677">Repeat</keyword>
<dbReference type="PANTHER" id="PTHR11685">
    <property type="entry name" value="RBR FAMILY RING FINGER AND IBR DOMAIN-CONTAINING"/>
    <property type="match status" value="1"/>
</dbReference>
<evidence type="ECO:0000256" key="17">
    <source>
        <dbReference type="PROSITE-ProRule" id="PRU00175"/>
    </source>
</evidence>
<dbReference type="UniPathway" id="UPA00143"/>
<evidence type="ECO:0000256" key="11">
    <source>
        <dbReference type="ARBA" id="ARBA00022737"/>
    </source>
</evidence>
<keyword evidence="21" id="KW-1185">Reference proteome</keyword>
<keyword evidence="14" id="KW-0862">Zinc</keyword>
<comment type="cofactor">
    <cofactor evidence="2">
        <name>Zn(2+)</name>
        <dbReference type="ChEBI" id="CHEBI:29105"/>
    </cofactor>
</comment>
<evidence type="ECO:0000256" key="7">
    <source>
        <dbReference type="ARBA" id="ARBA00012251"/>
    </source>
</evidence>
<comment type="subcellular location">
    <subcellularLocation>
        <location evidence="4">Membrane</location>
        <topology evidence="4">Single-pass membrane protein</topology>
    </subcellularLocation>
</comment>
<evidence type="ECO:0000256" key="12">
    <source>
        <dbReference type="ARBA" id="ARBA00022771"/>
    </source>
</evidence>
<dbReference type="PROSITE" id="PS51873">
    <property type="entry name" value="TRIAD"/>
    <property type="match status" value="1"/>
</dbReference>
<organism evidence="20 21">
    <name type="scientific">Trifolium subterraneum</name>
    <name type="common">Subterranean clover</name>
    <dbReference type="NCBI Taxonomy" id="3900"/>
    <lineage>
        <taxon>Eukaryota</taxon>
        <taxon>Viridiplantae</taxon>
        <taxon>Streptophyta</taxon>
        <taxon>Embryophyta</taxon>
        <taxon>Tracheophyta</taxon>
        <taxon>Spermatophyta</taxon>
        <taxon>Magnoliopsida</taxon>
        <taxon>eudicotyledons</taxon>
        <taxon>Gunneridae</taxon>
        <taxon>Pentapetalae</taxon>
        <taxon>rosids</taxon>
        <taxon>fabids</taxon>
        <taxon>Fabales</taxon>
        <taxon>Fabaceae</taxon>
        <taxon>Papilionoideae</taxon>
        <taxon>50 kb inversion clade</taxon>
        <taxon>NPAAA clade</taxon>
        <taxon>Hologalegina</taxon>
        <taxon>IRL clade</taxon>
        <taxon>Trifolieae</taxon>
        <taxon>Trifolium</taxon>
    </lineage>
</organism>
<name>A0A2Z6P4W1_TRISU</name>
<evidence type="ECO:0000256" key="5">
    <source>
        <dbReference type="ARBA" id="ARBA00004906"/>
    </source>
</evidence>
<dbReference type="CDD" id="cd22582">
    <property type="entry name" value="BRcat_RBR_unk"/>
    <property type="match status" value="1"/>
</dbReference>
<evidence type="ECO:0000256" key="15">
    <source>
        <dbReference type="ARBA" id="ARBA00022989"/>
    </source>
</evidence>
<evidence type="ECO:0000256" key="6">
    <source>
        <dbReference type="ARBA" id="ARBA00005884"/>
    </source>
</evidence>
<dbReference type="InterPro" id="IPR044066">
    <property type="entry name" value="TRIAD_supradom"/>
</dbReference>
<dbReference type="InterPro" id="IPR013083">
    <property type="entry name" value="Znf_RING/FYVE/PHD"/>
</dbReference>
<dbReference type="InterPro" id="IPR002867">
    <property type="entry name" value="IBR_dom"/>
</dbReference>